<dbReference type="RefSeq" id="WP_084700447.1">
    <property type="nucleotide sequence ID" value="NZ_KK073874.1"/>
</dbReference>
<dbReference type="InterPro" id="IPR006059">
    <property type="entry name" value="SBP"/>
</dbReference>
<evidence type="ECO:0000256" key="3">
    <source>
        <dbReference type="ARBA" id="ARBA00022729"/>
    </source>
</evidence>
<dbReference type="GO" id="GO:0030288">
    <property type="term" value="C:outer membrane-bounded periplasmic space"/>
    <property type="evidence" value="ECO:0007669"/>
    <property type="project" value="TreeGrafter"/>
</dbReference>
<dbReference type="EMBL" id="JFBT01000001">
    <property type="protein sequence ID" value="EXG81640.1"/>
    <property type="molecule type" value="Genomic_DNA"/>
</dbReference>
<evidence type="ECO:0000256" key="4">
    <source>
        <dbReference type="ARBA" id="ARBA00022764"/>
    </source>
</evidence>
<evidence type="ECO:0000313" key="5">
    <source>
        <dbReference type="EMBL" id="EXG81640.1"/>
    </source>
</evidence>
<dbReference type="PANTHER" id="PTHR30006:SF3">
    <property type="entry name" value="THIAMINE-BINDING PERIPLASMIC PROTEIN"/>
    <property type="match status" value="1"/>
</dbReference>
<dbReference type="GO" id="GO:0030976">
    <property type="term" value="F:thiamine pyrophosphate binding"/>
    <property type="evidence" value="ECO:0007669"/>
    <property type="project" value="TreeGrafter"/>
</dbReference>
<dbReference type="Proteomes" id="UP000021053">
    <property type="component" value="Unassembled WGS sequence"/>
</dbReference>
<dbReference type="PROSITE" id="PS51257">
    <property type="entry name" value="PROKAR_LIPOPROTEIN"/>
    <property type="match status" value="1"/>
</dbReference>
<keyword evidence="6" id="KW-1185">Reference proteome</keyword>
<reference evidence="5 6" key="1">
    <citation type="submission" date="2013-07" db="EMBL/GenBank/DDBJ databases">
        <authorList>
            <consortium name="DOE Joint Genome Institute"/>
            <person name="Eisen J."/>
            <person name="Huntemann M."/>
            <person name="Han J."/>
            <person name="Chen A."/>
            <person name="Kyrpides N."/>
            <person name="Mavromatis K."/>
            <person name="Markowitz V."/>
            <person name="Palaniappan K."/>
            <person name="Ivanova N."/>
            <person name="Schaumberg A."/>
            <person name="Pati A."/>
            <person name="Liolios K."/>
            <person name="Nordberg H.P."/>
            <person name="Cantor M.N."/>
            <person name="Hua S.X."/>
            <person name="Woyke T."/>
        </authorList>
    </citation>
    <scope>NUCLEOTIDE SEQUENCE [LARGE SCALE GENOMIC DNA]</scope>
    <source>
        <strain evidence="5 6">DSM 44712</strain>
    </source>
</reference>
<keyword evidence="2" id="KW-0813">Transport</keyword>
<evidence type="ECO:0000256" key="1">
    <source>
        <dbReference type="ARBA" id="ARBA00004418"/>
    </source>
</evidence>
<dbReference type="HOGENOM" id="CLU_026974_8_0_11"/>
<dbReference type="GO" id="GO:0015888">
    <property type="term" value="P:thiamine transport"/>
    <property type="evidence" value="ECO:0007669"/>
    <property type="project" value="TreeGrafter"/>
</dbReference>
<evidence type="ECO:0000313" key="6">
    <source>
        <dbReference type="Proteomes" id="UP000021053"/>
    </source>
</evidence>
<gene>
    <name evidence="5" type="ORF">CryarDRAFT_2758</name>
</gene>
<accession>A0A010YN68</accession>
<name>A0A010YN68_9ACTN</name>
<keyword evidence="4" id="KW-0574">Periplasm</keyword>
<evidence type="ECO:0000256" key="2">
    <source>
        <dbReference type="ARBA" id="ARBA00022448"/>
    </source>
</evidence>
<dbReference type="AlphaFoldDB" id="A0A010YN68"/>
<dbReference type="PATRIC" id="fig|927661.3.peg.2720"/>
<dbReference type="SUPFAM" id="SSF53850">
    <property type="entry name" value="Periplasmic binding protein-like II"/>
    <property type="match status" value="1"/>
</dbReference>
<dbReference type="OrthoDB" id="9815444at2"/>
<proteinExistence type="predicted"/>
<dbReference type="Pfam" id="PF13416">
    <property type="entry name" value="SBP_bac_8"/>
    <property type="match status" value="1"/>
</dbReference>
<dbReference type="GO" id="GO:0030975">
    <property type="term" value="F:thiamine binding"/>
    <property type="evidence" value="ECO:0007669"/>
    <property type="project" value="TreeGrafter"/>
</dbReference>
<comment type="subcellular location">
    <subcellularLocation>
        <location evidence="1">Periplasm</location>
    </subcellularLocation>
</comment>
<comment type="caution">
    <text evidence="5">The sequence shown here is derived from an EMBL/GenBank/DDBJ whole genome shotgun (WGS) entry which is preliminary data.</text>
</comment>
<sequence>MKTPLRLISVLTVGTLLLTACGVGGESGGDSSDQKLTWASTGGQFQEDEKTALQKPFTAKTGTAFTNVSPAEQAQVRTMVKARKTIWDLANMSWIYAGAYCGELFEKLDDPALDRSKFPAGTTGDCFVPTYRYANIFSYNADFYPGAKPTTIKDFFDVKKFPGKRVVYDYPKAGLFEAALVADGVAPDQVYPLDLDRAFAKIDTIKSSLVFAPSYGAIQQMMVDKQASMVLTVTARTIVSAQSGANLVPVWDFNTTDIGVQVIPKGSPHKKLAQQMLAFITEPEQAKAYAKLTGTAPARPDVDLDSIGYTDEQKKFNAFLPDRGKTVEQDKQWWIENTDALVKRWTSWKVG</sequence>
<dbReference type="Gene3D" id="3.40.190.10">
    <property type="entry name" value="Periplasmic binding protein-like II"/>
    <property type="match status" value="2"/>
</dbReference>
<dbReference type="PANTHER" id="PTHR30006">
    <property type="entry name" value="THIAMINE-BINDING PERIPLASMIC PROTEIN-RELATED"/>
    <property type="match status" value="1"/>
</dbReference>
<keyword evidence="3" id="KW-0732">Signal</keyword>
<protein>
    <submittedName>
        <fullName evidence="5">Spermidine/putrescine-binding periplasmic protein</fullName>
    </submittedName>
</protein>
<organism evidence="5 6">
    <name type="scientific">Cryptosporangium arvum DSM 44712</name>
    <dbReference type="NCBI Taxonomy" id="927661"/>
    <lineage>
        <taxon>Bacteria</taxon>
        <taxon>Bacillati</taxon>
        <taxon>Actinomycetota</taxon>
        <taxon>Actinomycetes</taxon>
        <taxon>Cryptosporangiales</taxon>
        <taxon>Cryptosporangiaceae</taxon>
        <taxon>Cryptosporangium</taxon>
    </lineage>
</organism>